<sequence length="275" mass="29862">MKPAPFDYLRAESREEVLAQLHEHGDQARIIAGGQSLVPMLSMRLAKPALLVDVMHVESLARIEATEAGIRIGAGVRQAALLEWSARDPRLPLLARALPWVGHAQTRNRGTVVGSIAHADPSAEQPLCLLTLGGTLQLRQRRKARSIPASEFFVGMMATARGDTELIESVTFPAAQPGTGYAFGEVGRRHGDFAIVACAAVATEHSVRLGVGGVADVPTVRELPLPGASDFDDALNQYAWDLDARDDLHATARYRRALVRRLGRETIEEALRCRN</sequence>
<dbReference type="Gene3D" id="3.30.465.10">
    <property type="match status" value="1"/>
</dbReference>
<dbReference type="InterPro" id="IPR002346">
    <property type="entry name" value="Mopterin_DH_FAD-bd"/>
</dbReference>
<dbReference type="InterPro" id="IPR005107">
    <property type="entry name" value="CO_DH_flav_C"/>
</dbReference>
<dbReference type="GO" id="GO:0016491">
    <property type="term" value="F:oxidoreductase activity"/>
    <property type="evidence" value="ECO:0007669"/>
    <property type="project" value="UniProtKB-KW"/>
</dbReference>
<dbReference type="InterPro" id="IPR036683">
    <property type="entry name" value="CO_DH_flav_C_dom_sf"/>
</dbReference>
<organism evidence="5 6">
    <name type="scientific">Pseudoxanthomonas winnipegensis</name>
    <dbReference type="NCBI Taxonomy" id="2480810"/>
    <lineage>
        <taxon>Bacteria</taxon>
        <taxon>Pseudomonadati</taxon>
        <taxon>Pseudomonadota</taxon>
        <taxon>Gammaproteobacteria</taxon>
        <taxon>Lysobacterales</taxon>
        <taxon>Lysobacteraceae</taxon>
        <taxon>Pseudoxanthomonas</taxon>
    </lineage>
</organism>
<gene>
    <name evidence="5" type="ORF">EA656_06245</name>
</gene>
<dbReference type="SUPFAM" id="SSF56176">
    <property type="entry name" value="FAD-binding/transporter-associated domain-like"/>
    <property type="match status" value="1"/>
</dbReference>
<dbReference type="PANTHER" id="PTHR42659:SF2">
    <property type="entry name" value="XANTHINE DEHYDROGENASE SUBUNIT C-RELATED"/>
    <property type="match status" value="1"/>
</dbReference>
<dbReference type="GO" id="GO:0071949">
    <property type="term" value="F:FAD binding"/>
    <property type="evidence" value="ECO:0007669"/>
    <property type="project" value="InterPro"/>
</dbReference>
<comment type="caution">
    <text evidence="5">The sequence shown here is derived from an EMBL/GenBank/DDBJ whole genome shotgun (WGS) entry which is preliminary data.</text>
</comment>
<dbReference type="InterPro" id="IPR016169">
    <property type="entry name" value="FAD-bd_PCMH_sub2"/>
</dbReference>
<accession>A0A4Q8LTZ4</accession>
<dbReference type="InterPro" id="IPR016166">
    <property type="entry name" value="FAD-bd_PCMH"/>
</dbReference>
<dbReference type="Gene3D" id="3.30.43.10">
    <property type="entry name" value="Uridine Diphospho-n-acetylenolpyruvylglucosamine Reductase, domain 2"/>
    <property type="match status" value="1"/>
</dbReference>
<evidence type="ECO:0000313" key="6">
    <source>
        <dbReference type="Proteomes" id="UP000292087"/>
    </source>
</evidence>
<dbReference type="InterPro" id="IPR051312">
    <property type="entry name" value="Diverse_Substr_Oxidored"/>
</dbReference>
<evidence type="ECO:0000256" key="1">
    <source>
        <dbReference type="ARBA" id="ARBA00022630"/>
    </source>
</evidence>
<dbReference type="PROSITE" id="PS51387">
    <property type="entry name" value="FAD_PCMH"/>
    <property type="match status" value="1"/>
</dbReference>
<dbReference type="AlphaFoldDB" id="A0A4Q8LTZ4"/>
<dbReference type="Proteomes" id="UP000292087">
    <property type="component" value="Unassembled WGS sequence"/>
</dbReference>
<keyword evidence="3" id="KW-0560">Oxidoreductase</keyword>
<dbReference type="SUPFAM" id="SSF55447">
    <property type="entry name" value="CO dehydrogenase flavoprotein C-terminal domain-like"/>
    <property type="match status" value="1"/>
</dbReference>
<feature type="domain" description="FAD-binding PCMH-type" evidence="4">
    <location>
        <begin position="1"/>
        <end position="177"/>
    </location>
</feature>
<protein>
    <submittedName>
        <fullName evidence="5">Carbon monoxide dehydrogenase</fullName>
    </submittedName>
</protein>
<reference evidence="5 6" key="1">
    <citation type="submission" date="2019-02" db="EMBL/GenBank/DDBJ databases">
        <title>WGS of Pseudoxanthomonas species novum from clinical isolates.</title>
        <authorList>
            <person name="Bernier A.-M."/>
            <person name="Bernard K."/>
            <person name="Vachon A."/>
        </authorList>
    </citation>
    <scope>NUCLEOTIDE SEQUENCE [LARGE SCALE GENOMIC DNA]</scope>
    <source>
        <strain evidence="5 6">NML140781</strain>
    </source>
</reference>
<dbReference type="Gene3D" id="3.30.390.50">
    <property type="entry name" value="CO dehydrogenase flavoprotein, C-terminal domain"/>
    <property type="match status" value="1"/>
</dbReference>
<dbReference type="InterPro" id="IPR016167">
    <property type="entry name" value="FAD-bd_PCMH_sub1"/>
</dbReference>
<dbReference type="SMART" id="SM01092">
    <property type="entry name" value="CO_deh_flav_C"/>
    <property type="match status" value="1"/>
</dbReference>
<evidence type="ECO:0000259" key="4">
    <source>
        <dbReference type="PROSITE" id="PS51387"/>
    </source>
</evidence>
<keyword evidence="1" id="KW-0285">Flavoprotein</keyword>
<name>A0A4Q8LTZ4_9GAMM</name>
<evidence type="ECO:0000256" key="3">
    <source>
        <dbReference type="ARBA" id="ARBA00023002"/>
    </source>
</evidence>
<keyword evidence="2" id="KW-0274">FAD</keyword>
<proteinExistence type="predicted"/>
<dbReference type="Pfam" id="PF00941">
    <property type="entry name" value="FAD_binding_5"/>
    <property type="match status" value="1"/>
</dbReference>
<evidence type="ECO:0000256" key="2">
    <source>
        <dbReference type="ARBA" id="ARBA00022827"/>
    </source>
</evidence>
<dbReference type="RefSeq" id="WP_130523103.1">
    <property type="nucleotide sequence ID" value="NZ_SHLZ01000008.1"/>
</dbReference>
<evidence type="ECO:0000313" key="5">
    <source>
        <dbReference type="EMBL" id="TAA35301.1"/>
    </source>
</evidence>
<dbReference type="InterPro" id="IPR036318">
    <property type="entry name" value="FAD-bd_PCMH-like_sf"/>
</dbReference>
<dbReference type="EMBL" id="SHMF01000002">
    <property type="protein sequence ID" value="TAA35301.1"/>
    <property type="molecule type" value="Genomic_DNA"/>
</dbReference>
<dbReference type="PANTHER" id="PTHR42659">
    <property type="entry name" value="XANTHINE DEHYDROGENASE SUBUNIT C-RELATED"/>
    <property type="match status" value="1"/>
</dbReference>